<feature type="site" description="Increases basicity of active site His" evidence="5">
    <location>
        <position position="134"/>
    </location>
</feature>
<proteinExistence type="inferred from homology"/>
<dbReference type="InterPro" id="IPR001451">
    <property type="entry name" value="Hexapep"/>
</dbReference>
<protein>
    <submittedName>
        <fullName evidence="8">Acetyltransferase</fullName>
    </submittedName>
</protein>
<evidence type="ECO:0000259" key="7">
    <source>
        <dbReference type="Pfam" id="PF17836"/>
    </source>
</evidence>
<comment type="similarity">
    <text evidence="1">Belongs to the transferase hexapeptide repeat family.</text>
</comment>
<dbReference type="SUPFAM" id="SSF51161">
    <property type="entry name" value="Trimeric LpxA-like enzymes"/>
    <property type="match status" value="1"/>
</dbReference>
<dbReference type="Proteomes" id="UP001170624">
    <property type="component" value="Unassembled WGS sequence"/>
</dbReference>
<evidence type="ECO:0000256" key="4">
    <source>
        <dbReference type="ARBA" id="ARBA00023315"/>
    </source>
</evidence>
<organism evidence="8 9">
    <name type="scientific">Photobacterium sanguinicancri</name>
    <dbReference type="NCBI Taxonomy" id="875932"/>
    <lineage>
        <taxon>Bacteria</taxon>
        <taxon>Pseudomonadati</taxon>
        <taxon>Pseudomonadota</taxon>
        <taxon>Gammaproteobacteria</taxon>
        <taxon>Vibrionales</taxon>
        <taxon>Vibrionaceae</taxon>
        <taxon>Photobacterium</taxon>
    </lineage>
</organism>
<feature type="binding site" evidence="6">
    <location>
        <position position="142"/>
    </location>
    <ligand>
        <name>acetyl-CoA</name>
        <dbReference type="ChEBI" id="CHEBI:57288"/>
    </ligand>
</feature>
<dbReference type="PANTHER" id="PTHR43300">
    <property type="entry name" value="ACETYLTRANSFERASE"/>
    <property type="match status" value="1"/>
</dbReference>
<dbReference type="Pfam" id="PF00132">
    <property type="entry name" value="Hexapep"/>
    <property type="match status" value="1"/>
</dbReference>
<dbReference type="Gene3D" id="3.40.50.20">
    <property type="match status" value="1"/>
</dbReference>
<feature type="active site" description="Proton acceptor" evidence="5">
    <location>
        <position position="133"/>
    </location>
</feature>
<dbReference type="AlphaFoldDB" id="A0AAW7Y671"/>
<sequence length="206" mass="21522">MKTLAILGASGHGKVVADIAESTGWDEIVFFDDNWPSITCVEGWEVIGTFADLLLSQISSVFVAIGDGNTRYDKLRLLEGKNKTLETIIHPSSIISKYACVGAGSIICEGAVIKAFSKVGMANIINSNATIGHDCLIGDACHISLSTSIAGNVSIGFGSWVGNSASIRQNITIGQNVMIGTGSVVVKDVDANFTVVGNPASQMISK</sequence>
<dbReference type="RefSeq" id="WP_303498958.1">
    <property type="nucleotide sequence ID" value="NZ_JAUOPU010000006.1"/>
</dbReference>
<dbReference type="InterPro" id="IPR011004">
    <property type="entry name" value="Trimer_LpxA-like_sf"/>
</dbReference>
<evidence type="ECO:0000256" key="1">
    <source>
        <dbReference type="ARBA" id="ARBA00007274"/>
    </source>
</evidence>
<dbReference type="InterPro" id="IPR050179">
    <property type="entry name" value="Trans_hexapeptide_repeat"/>
</dbReference>
<comment type="caution">
    <text evidence="8">The sequence shown here is derived from an EMBL/GenBank/DDBJ whole genome shotgun (WGS) entry which is preliminary data.</text>
</comment>
<feature type="binding site" evidence="6">
    <location>
        <begin position="32"/>
        <end position="33"/>
    </location>
    <ligand>
        <name>substrate</name>
    </ligand>
</feature>
<keyword evidence="2" id="KW-0808">Transferase</keyword>
<dbReference type="PROSITE" id="PS00101">
    <property type="entry name" value="HEXAPEP_TRANSFERASES"/>
    <property type="match status" value="1"/>
</dbReference>
<dbReference type="InterPro" id="IPR020019">
    <property type="entry name" value="AcTrfase_PglD-like"/>
</dbReference>
<dbReference type="PANTHER" id="PTHR43300:SF7">
    <property type="entry name" value="UDP-N-ACETYLBACILLOSAMINE N-ACETYLTRANSFERASE"/>
    <property type="match status" value="1"/>
</dbReference>
<evidence type="ECO:0000313" key="8">
    <source>
        <dbReference type="EMBL" id="MDO6542477.1"/>
    </source>
</evidence>
<feature type="binding site" evidence="6">
    <location>
        <position position="66"/>
    </location>
    <ligand>
        <name>substrate</name>
    </ligand>
</feature>
<evidence type="ECO:0000256" key="6">
    <source>
        <dbReference type="PIRSR" id="PIRSR620019-2"/>
    </source>
</evidence>
<keyword evidence="3" id="KW-0677">Repeat</keyword>
<feature type="binding site" evidence="6">
    <location>
        <begin position="10"/>
        <end position="12"/>
    </location>
    <ligand>
        <name>substrate</name>
    </ligand>
</feature>
<dbReference type="Gene3D" id="2.160.10.10">
    <property type="entry name" value="Hexapeptide repeat proteins"/>
    <property type="match status" value="1"/>
</dbReference>
<keyword evidence="4" id="KW-0012">Acyltransferase</keyword>
<evidence type="ECO:0000256" key="2">
    <source>
        <dbReference type="ARBA" id="ARBA00022679"/>
    </source>
</evidence>
<dbReference type="GO" id="GO:0016746">
    <property type="term" value="F:acyltransferase activity"/>
    <property type="evidence" value="ECO:0007669"/>
    <property type="project" value="UniProtKB-KW"/>
</dbReference>
<gene>
    <name evidence="8" type="ORF">Q4568_08030</name>
</gene>
<dbReference type="Pfam" id="PF17836">
    <property type="entry name" value="PglD_N"/>
    <property type="match status" value="1"/>
</dbReference>
<dbReference type="CDD" id="cd03360">
    <property type="entry name" value="LbH_AT_putative"/>
    <property type="match status" value="1"/>
</dbReference>
<accession>A0AAW7Y671</accession>
<dbReference type="InterPro" id="IPR041561">
    <property type="entry name" value="PglD_N"/>
</dbReference>
<feature type="domain" description="PglD N-terminal" evidence="7">
    <location>
        <begin position="4"/>
        <end position="71"/>
    </location>
</feature>
<evidence type="ECO:0000256" key="3">
    <source>
        <dbReference type="ARBA" id="ARBA00022737"/>
    </source>
</evidence>
<dbReference type="InterPro" id="IPR018357">
    <property type="entry name" value="Hexapep_transf_CS"/>
</dbReference>
<evidence type="ECO:0000313" key="9">
    <source>
        <dbReference type="Proteomes" id="UP001170624"/>
    </source>
</evidence>
<dbReference type="EMBL" id="JAUOPU010000006">
    <property type="protein sequence ID" value="MDO6542477.1"/>
    <property type="molecule type" value="Genomic_DNA"/>
</dbReference>
<name>A0AAW7Y671_9GAMM</name>
<evidence type="ECO:0000256" key="5">
    <source>
        <dbReference type="PIRSR" id="PIRSR620019-1"/>
    </source>
</evidence>
<reference evidence="8" key="1">
    <citation type="submission" date="2023-07" db="EMBL/GenBank/DDBJ databases">
        <title>Genome content predicts the carbon catabolic preferences of heterotrophic bacteria.</title>
        <authorList>
            <person name="Gralka M."/>
        </authorList>
    </citation>
    <scope>NUCLEOTIDE SEQUENCE</scope>
    <source>
        <strain evidence="8">G2M05</strain>
    </source>
</reference>
<dbReference type="NCBIfam" id="TIGR03570">
    <property type="entry name" value="NeuD_NnaD"/>
    <property type="match status" value="1"/>
</dbReference>